<evidence type="ECO:0000313" key="2">
    <source>
        <dbReference type="EMBL" id="MTD18869.1"/>
    </source>
</evidence>
<name>A0A7X2UXC6_9PSED</name>
<dbReference type="AlphaFoldDB" id="A0A7X2UXC6"/>
<sequence length="416" mass="45058">MTVLATLKKALLPCALVLGAVSFSLPAVAFVEEITATFRPDPSNPLSNKFTNTTPQSGMCAWHANAIARCKALGIFGIRYEGFAASSVMPIPANHDDPRKAAYFKVPSSWRDVQVTHAGTGATETLQMRIAAIGTRWDVPRPPGVSGWATPANGWSYYWYVGAPPCQGIGYIAASQAFALFFWTVPEGAGACFVKPGTEFPGMRYSHMEYAYELKTPNPLGMEAGEYTGSVSYTMGPGGDFDFGDAMIPTDNIATFNFTLDVTHILNIELPPGGNRVELLPEGGWQAWLSQGRRPSRLYRDQTFRIAASGRFKMTLECGLVNGNTCGLRNGQGDEVPVQIAVSLPHGLNDQYGQAVNKLPLRLDGSGTELFQATQYLNNRPGTLHFQIEKEDVGEVLKQPGATYSGVATVVWDSEV</sequence>
<protein>
    <submittedName>
        <fullName evidence="2">Uncharacterized protein</fullName>
    </submittedName>
</protein>
<keyword evidence="1" id="KW-0732">Signal</keyword>
<dbReference type="Proteomes" id="UP000431485">
    <property type="component" value="Unassembled WGS sequence"/>
</dbReference>
<feature type="chain" id="PRO_5031038810" evidence="1">
    <location>
        <begin position="30"/>
        <end position="416"/>
    </location>
</feature>
<dbReference type="RefSeq" id="WP_154742584.1">
    <property type="nucleotide sequence ID" value="NZ_JBHSTG010000003.1"/>
</dbReference>
<organism evidence="2 3">
    <name type="scientific">Pseudomonas karstica</name>
    <dbReference type="NCBI Taxonomy" id="1055468"/>
    <lineage>
        <taxon>Bacteria</taxon>
        <taxon>Pseudomonadati</taxon>
        <taxon>Pseudomonadota</taxon>
        <taxon>Gammaproteobacteria</taxon>
        <taxon>Pseudomonadales</taxon>
        <taxon>Pseudomonadaceae</taxon>
        <taxon>Pseudomonas</taxon>
    </lineage>
</organism>
<evidence type="ECO:0000256" key="1">
    <source>
        <dbReference type="SAM" id="SignalP"/>
    </source>
</evidence>
<feature type="signal peptide" evidence="1">
    <location>
        <begin position="1"/>
        <end position="29"/>
    </location>
</feature>
<dbReference type="EMBL" id="WLYI01000006">
    <property type="protein sequence ID" value="MTD18869.1"/>
    <property type="molecule type" value="Genomic_DNA"/>
</dbReference>
<proteinExistence type="predicted"/>
<evidence type="ECO:0000313" key="3">
    <source>
        <dbReference type="Proteomes" id="UP000431485"/>
    </source>
</evidence>
<reference evidence="2 3" key="1">
    <citation type="submission" date="2019-11" db="EMBL/GenBank/DDBJ databases">
        <title>Pseudmonas karstica sp. nov. and Pseudomonas spelaei sp. nov. from caves.</title>
        <authorList>
            <person name="Zeman M."/>
        </authorList>
    </citation>
    <scope>NUCLEOTIDE SEQUENCE [LARGE SCALE GENOMIC DNA]</scope>
    <source>
        <strain evidence="2 3">CCM 7891</strain>
    </source>
</reference>
<comment type="caution">
    <text evidence="2">The sequence shown here is derived from an EMBL/GenBank/DDBJ whole genome shotgun (WGS) entry which is preliminary data.</text>
</comment>
<keyword evidence="3" id="KW-1185">Reference proteome</keyword>
<accession>A0A7X2UXC6</accession>
<dbReference type="OrthoDB" id="6764591at2"/>
<gene>
    <name evidence="2" type="ORF">GIR22_06860</name>
</gene>